<dbReference type="Pfam" id="PF02585">
    <property type="entry name" value="PIG-L"/>
    <property type="match status" value="1"/>
</dbReference>
<protein>
    <submittedName>
        <fullName evidence="2">LmbE family N-acetylglucosaminyl deacetylase</fullName>
    </submittedName>
</protein>
<dbReference type="EMBL" id="PHUJ01000003">
    <property type="protein sequence ID" value="PKB32414.1"/>
    <property type="molecule type" value="Genomic_DNA"/>
</dbReference>
<name>A0AA44URX4_PSEA5</name>
<dbReference type="GO" id="GO:0016811">
    <property type="term" value="F:hydrolase activity, acting on carbon-nitrogen (but not peptide) bonds, in linear amides"/>
    <property type="evidence" value="ECO:0007669"/>
    <property type="project" value="TreeGrafter"/>
</dbReference>
<organism evidence="2 3">
    <name type="scientific">Pseudonocardia alni</name>
    <name type="common">Amycolata alni</name>
    <dbReference type="NCBI Taxonomy" id="33907"/>
    <lineage>
        <taxon>Bacteria</taxon>
        <taxon>Bacillati</taxon>
        <taxon>Actinomycetota</taxon>
        <taxon>Actinomycetes</taxon>
        <taxon>Pseudonocardiales</taxon>
        <taxon>Pseudonocardiaceae</taxon>
        <taxon>Pseudonocardia</taxon>
    </lineage>
</organism>
<dbReference type="InterPro" id="IPR003737">
    <property type="entry name" value="GlcNAc_PI_deacetylase-related"/>
</dbReference>
<evidence type="ECO:0000256" key="1">
    <source>
        <dbReference type="ARBA" id="ARBA00022833"/>
    </source>
</evidence>
<dbReference type="RefSeq" id="WP_100879602.1">
    <property type="nucleotide sequence ID" value="NZ_JBICSI010000006.1"/>
</dbReference>
<comment type="caution">
    <text evidence="2">The sequence shown here is derived from an EMBL/GenBank/DDBJ whole genome shotgun (WGS) entry which is preliminary data.</text>
</comment>
<evidence type="ECO:0000313" key="3">
    <source>
        <dbReference type="Proteomes" id="UP000232453"/>
    </source>
</evidence>
<dbReference type="PANTHER" id="PTHR12993">
    <property type="entry name" value="N-ACETYLGLUCOSAMINYL-PHOSPHATIDYLINOSITOL DE-N-ACETYLASE-RELATED"/>
    <property type="match status" value="1"/>
</dbReference>
<dbReference type="PANTHER" id="PTHR12993:SF30">
    <property type="entry name" value="N-ACETYL-ALPHA-D-GLUCOSAMINYL L-MALATE DEACETYLASE 1"/>
    <property type="match status" value="1"/>
</dbReference>
<gene>
    <name evidence="2" type="ORF">ATL51_4142</name>
</gene>
<dbReference type="Gene3D" id="3.40.50.10320">
    <property type="entry name" value="LmbE-like"/>
    <property type="match status" value="1"/>
</dbReference>
<proteinExistence type="predicted"/>
<dbReference type="SUPFAM" id="SSF102588">
    <property type="entry name" value="LmbE-like"/>
    <property type="match status" value="1"/>
</dbReference>
<accession>A0AA44URX4</accession>
<sequence>MLNLLPERLDRILLLGAHCDDIPIGAGGMLLELCRAYPGVQVTALVLTGAGSLREEEERAALAAFTPGAHLDVVVMDLPDGRVPQHWERAKMALEDLRSHSEPDLVIGPSPHDAHQDHRTLSQMIPTAFRDHLTLGYEILKWEGDLAQPTAFLPLSEPVLTEKIAKLNEHYGSQRDRTWFDDETFRGLARVRGVQCHARYAEGFHIQKLTLSAAPMVGSEPSGF</sequence>
<dbReference type="InterPro" id="IPR024078">
    <property type="entry name" value="LmbE-like_dom_sf"/>
</dbReference>
<keyword evidence="1" id="KW-0862">Zinc</keyword>
<evidence type="ECO:0000313" key="2">
    <source>
        <dbReference type="EMBL" id="PKB32414.1"/>
    </source>
</evidence>
<dbReference type="Proteomes" id="UP000232453">
    <property type="component" value="Unassembled WGS sequence"/>
</dbReference>
<reference evidence="2 3" key="1">
    <citation type="submission" date="2017-11" db="EMBL/GenBank/DDBJ databases">
        <title>Sequencing the genomes of 1000 actinobacteria strains.</title>
        <authorList>
            <person name="Klenk H.-P."/>
        </authorList>
    </citation>
    <scope>NUCLEOTIDE SEQUENCE [LARGE SCALE GENOMIC DNA]</scope>
    <source>
        <strain evidence="2 3">DSM 44104</strain>
    </source>
</reference>
<dbReference type="GO" id="GO:0016137">
    <property type="term" value="P:glycoside metabolic process"/>
    <property type="evidence" value="ECO:0007669"/>
    <property type="project" value="UniProtKB-ARBA"/>
</dbReference>
<dbReference type="AlphaFoldDB" id="A0AA44URX4"/>